<name>A0A7V8NTE9_9BACT</name>
<dbReference type="AlphaFoldDB" id="A0A7V8NTE9"/>
<dbReference type="Proteomes" id="UP000567293">
    <property type="component" value="Unassembled WGS sequence"/>
</dbReference>
<dbReference type="EMBL" id="JACDQQ010001882">
    <property type="protein sequence ID" value="MBA0087204.1"/>
    <property type="molecule type" value="Genomic_DNA"/>
</dbReference>
<comment type="caution">
    <text evidence="1">The sequence shown here is derived from an EMBL/GenBank/DDBJ whole genome shotgun (WGS) entry which is preliminary data.</text>
</comment>
<reference evidence="1" key="1">
    <citation type="submission" date="2020-06" db="EMBL/GenBank/DDBJ databases">
        <title>Legume-microbial interactions unlock mineral nutrients during tropical forest succession.</title>
        <authorList>
            <person name="Epihov D.Z."/>
        </authorList>
    </citation>
    <scope>NUCLEOTIDE SEQUENCE [LARGE SCALE GENOMIC DNA]</scope>
    <source>
        <strain evidence="1">Pan2503</strain>
    </source>
</reference>
<protein>
    <submittedName>
        <fullName evidence="1">Uncharacterized protein</fullName>
    </submittedName>
</protein>
<evidence type="ECO:0000313" key="1">
    <source>
        <dbReference type="EMBL" id="MBA0087204.1"/>
    </source>
</evidence>
<evidence type="ECO:0000313" key="2">
    <source>
        <dbReference type="Proteomes" id="UP000567293"/>
    </source>
</evidence>
<organism evidence="1 2">
    <name type="scientific">Candidatus Acidiferrum panamense</name>
    <dbReference type="NCBI Taxonomy" id="2741543"/>
    <lineage>
        <taxon>Bacteria</taxon>
        <taxon>Pseudomonadati</taxon>
        <taxon>Acidobacteriota</taxon>
        <taxon>Terriglobia</taxon>
        <taxon>Candidatus Acidiferrales</taxon>
        <taxon>Candidatus Acidiferrum</taxon>
    </lineage>
</organism>
<gene>
    <name evidence="1" type="ORF">HRJ53_19650</name>
</gene>
<accession>A0A7V8NTE9</accession>
<proteinExistence type="predicted"/>
<keyword evidence="2" id="KW-1185">Reference proteome</keyword>
<sequence length="230" mass="26723">MSWTIPGAEKRFPAREYVEHVNRIGGFNRYGEPNFRLVWGQNEVDLVYGVGPDGRKGQHFIPKHGNIPAWFIDCWKPPEIISPEVWYAITWDWEADAPGIGKYPERGMYVPAPFNLFVRSFNGDRMTIDAMPLTHWVIDLFVPNLLKEQESTYFQRKTAIEQRIAAERDRAARQAYDVYINAGLAFAGRAGTHESNHERWEQRIREKQAGMRISRDEIVRRKGLGHRVVL</sequence>